<name>A0AAD9NW88_RIDPI</name>
<evidence type="ECO:0000313" key="1">
    <source>
        <dbReference type="EMBL" id="KAK2182544.1"/>
    </source>
</evidence>
<keyword evidence="2" id="KW-1185">Reference proteome</keyword>
<comment type="caution">
    <text evidence="1">The sequence shown here is derived from an EMBL/GenBank/DDBJ whole genome shotgun (WGS) entry which is preliminary data.</text>
</comment>
<reference evidence="1" key="1">
    <citation type="journal article" date="2023" name="Mol. Biol. Evol.">
        <title>Third-Generation Sequencing Reveals the Adaptive Role of the Epigenome in Three Deep-Sea Polychaetes.</title>
        <authorList>
            <person name="Perez M."/>
            <person name="Aroh O."/>
            <person name="Sun Y."/>
            <person name="Lan Y."/>
            <person name="Juniper S.K."/>
            <person name="Young C.R."/>
            <person name="Angers B."/>
            <person name="Qian P.Y."/>
        </authorList>
    </citation>
    <scope>NUCLEOTIDE SEQUENCE</scope>
    <source>
        <strain evidence="1">R07B-5</strain>
    </source>
</reference>
<organism evidence="1 2">
    <name type="scientific">Ridgeia piscesae</name>
    <name type="common">Tubeworm</name>
    <dbReference type="NCBI Taxonomy" id="27915"/>
    <lineage>
        <taxon>Eukaryota</taxon>
        <taxon>Metazoa</taxon>
        <taxon>Spiralia</taxon>
        <taxon>Lophotrochozoa</taxon>
        <taxon>Annelida</taxon>
        <taxon>Polychaeta</taxon>
        <taxon>Sedentaria</taxon>
        <taxon>Canalipalpata</taxon>
        <taxon>Sabellida</taxon>
        <taxon>Siboglinidae</taxon>
        <taxon>Ridgeia</taxon>
    </lineage>
</organism>
<proteinExistence type="predicted"/>
<dbReference type="AlphaFoldDB" id="A0AAD9NW88"/>
<protein>
    <submittedName>
        <fullName evidence="1">Uncharacterized protein</fullName>
    </submittedName>
</protein>
<dbReference type="EMBL" id="JAODUO010000349">
    <property type="protein sequence ID" value="KAK2182544.1"/>
    <property type="molecule type" value="Genomic_DNA"/>
</dbReference>
<accession>A0AAD9NW88</accession>
<evidence type="ECO:0000313" key="2">
    <source>
        <dbReference type="Proteomes" id="UP001209878"/>
    </source>
</evidence>
<gene>
    <name evidence="1" type="ORF">NP493_349g00005</name>
</gene>
<sequence>MSSPFSEFTTTAYCVRSGDENSYVDLPSSESRALGGLFNVQRRRNWCARWGDYCVRDAKVKLARCCTGLRCMCSELWRRGCVCRQPPTFG</sequence>
<dbReference type="Proteomes" id="UP001209878">
    <property type="component" value="Unassembled WGS sequence"/>
</dbReference>